<dbReference type="EMBL" id="JMZZ02000145">
    <property type="protein sequence ID" value="KFX74523.1"/>
    <property type="molecule type" value="Genomic_DNA"/>
</dbReference>
<name>A0A0I9S8Z7_BACFG</name>
<dbReference type="Proteomes" id="UP000266644">
    <property type="component" value="Unassembled WGS sequence"/>
</dbReference>
<dbReference type="AlphaFoldDB" id="A0A0I9S8Z7"/>
<reference evidence="2" key="1">
    <citation type="book" date="2014" name="THE 24TH EUROPEAN CONGRESS OF CLINICAL MICROBIOLOGY AND INFECTIOUS DISEASES" publisher="ECCMID 2014" city="Barcelona, Spain">
        <title>Identification of resistance genes in three multidrug-resistant Bacteroides fragilis isolates by whole genome sequencing.</title>
        <editorList>
            <person name="Unknown"/>
            <person name="A."/>
        </editorList>
        <authorList>
            <person name="Sydenham T.V."/>
            <person name="Hasman H."/>
            <person name="Wang M."/>
            <person name="Soki J."/>
            <person name="Nagy E."/>
            <person name="Justesen U.S."/>
        </authorList>
    </citation>
    <scope>NUCLEOTIDE SEQUENCE</scope>
    <source>
        <strain evidence="2">DCMOUH0018B</strain>
    </source>
</reference>
<evidence type="ECO:0000259" key="1">
    <source>
        <dbReference type="Pfam" id="PF21211"/>
    </source>
</evidence>
<dbReference type="PATRIC" id="fig|817.53.peg.2460"/>
<dbReference type="NCBIfam" id="TIGR01681">
    <property type="entry name" value="HAD-SF-IIIC"/>
    <property type="match status" value="1"/>
</dbReference>
<organism evidence="2">
    <name type="scientific">Bacteroides fragilis</name>
    <dbReference type="NCBI Taxonomy" id="817"/>
    <lineage>
        <taxon>Bacteria</taxon>
        <taxon>Pseudomonadati</taxon>
        <taxon>Bacteroidota</taxon>
        <taxon>Bacteroidia</taxon>
        <taxon>Bacteroidales</taxon>
        <taxon>Bacteroidaceae</taxon>
        <taxon>Bacteroides</taxon>
    </lineage>
</organism>
<accession>A0A0I9S8Z7</accession>
<protein>
    <submittedName>
        <fullName evidence="3">HAD-IIIC family phosphatase</fullName>
    </submittedName>
</protein>
<reference evidence="3 4" key="3">
    <citation type="submission" date="2018-08" db="EMBL/GenBank/DDBJ databases">
        <title>A genome reference for cultivated species of the human gut microbiota.</title>
        <authorList>
            <person name="Zou Y."/>
            <person name="Xue W."/>
            <person name="Luo G."/>
        </authorList>
    </citation>
    <scope>NUCLEOTIDE SEQUENCE [LARGE SCALE GENOMIC DNA]</scope>
    <source>
        <strain evidence="3 4">AM18-6</strain>
    </source>
</reference>
<feature type="domain" description="BF1531-like N-terminal" evidence="1">
    <location>
        <begin position="22"/>
        <end position="212"/>
    </location>
</feature>
<proteinExistence type="predicted"/>
<dbReference type="EMBL" id="QRJE01000025">
    <property type="protein sequence ID" value="RHH09112.1"/>
    <property type="molecule type" value="Genomic_DNA"/>
</dbReference>
<comment type="caution">
    <text evidence="2">The sequence shown here is derived from an EMBL/GenBank/DDBJ whole genome shotgun (WGS) entry which is preliminary data.</text>
</comment>
<sequence length="577" mass="65865">MLTFKELKRNLKKDVSNLPTLKVSLLGDTASQFLAVAIKGKGIERGYNIDLFEAEYNQVERQVLDPTSDLYAHNAKYTVVFQSTHKLLEQYSLMPASDWSTLADERINFIRIICENVQGKIIYYNYPEIEDTVFGSYANKVTGSFSYQLRKLNFELMNLTQEYPNLFICDIASIQNKFGRDFMFDSIVYVSTEMILSIDVLPYVASRTLDIIASIEGKFKKCLILDLDNTVWGGVVGDAGWENIQVGHGLGIGKVFSEFQQWVKKLKNRGIIVCVCSKNDENKAKEPFEKNPEMVLKLDDISVFVANWENKVDNIRIIQSILNIGFDSMVFLDDNPFERNMVRENVPGVTVPELPEEPSEYLEFLYTQNLFETASYSSADKERTKQYQVEAQRVATAKKFTNEGDFLKSLEMVSEVSGFTSFNTPRVAQLSQRSNQFNLRTVRYTEDQITAIENDPKQKGFAFTLEDKFGDNGLIAVVILQDISENVSSTLFIDTWFMSCRVLKRGMENFTLNNIVEYAKANGFKKIVGEYLPTPKNGMVAEHYTGLGFIKLEDTGTAQWVLDVDSYQNRECYIKTK</sequence>
<dbReference type="InterPro" id="IPR036514">
    <property type="entry name" value="SGNH_hydro_sf"/>
</dbReference>
<dbReference type="NCBIfam" id="TIGR01686">
    <property type="entry name" value="FkbH"/>
    <property type="match status" value="1"/>
</dbReference>
<dbReference type="GO" id="GO:0016788">
    <property type="term" value="F:hydrolase activity, acting on ester bonds"/>
    <property type="evidence" value="ECO:0007669"/>
    <property type="project" value="UniProtKB-ARBA"/>
</dbReference>
<dbReference type="Gene3D" id="3.40.50.1110">
    <property type="entry name" value="SGNH hydrolase"/>
    <property type="match status" value="1"/>
</dbReference>
<dbReference type="InterPro" id="IPR010037">
    <property type="entry name" value="FkbH_domain"/>
</dbReference>
<dbReference type="InterPro" id="IPR036412">
    <property type="entry name" value="HAD-like_sf"/>
</dbReference>
<dbReference type="InterPro" id="IPR049369">
    <property type="entry name" value="BF1531-like_N"/>
</dbReference>
<evidence type="ECO:0000313" key="3">
    <source>
        <dbReference type="EMBL" id="RHH09112.1"/>
    </source>
</evidence>
<dbReference type="RefSeq" id="WP_044300514.1">
    <property type="nucleotide sequence ID" value="NZ_CAEUHN010000001.1"/>
</dbReference>
<dbReference type="Gene3D" id="3.40.50.1000">
    <property type="entry name" value="HAD superfamily/HAD-like"/>
    <property type="match status" value="1"/>
</dbReference>
<dbReference type="InterPro" id="IPR023214">
    <property type="entry name" value="HAD_sf"/>
</dbReference>
<evidence type="ECO:0000313" key="4">
    <source>
        <dbReference type="Proteomes" id="UP000266644"/>
    </source>
</evidence>
<dbReference type="Pfam" id="PF21211">
    <property type="entry name" value="FkbH_N"/>
    <property type="match status" value="1"/>
</dbReference>
<reference evidence="2" key="2">
    <citation type="submission" date="2014-07" db="EMBL/GenBank/DDBJ databases">
        <title>Genetics and epidemiology of antimicrobial resistance in B. fragilis group.</title>
        <authorList>
            <person name="Sydenham T.V."/>
            <person name="Hasman H."/>
            <person name="Kemp M."/>
            <person name="Justesen U.S."/>
        </authorList>
    </citation>
    <scope>NUCLEOTIDE SEQUENCE [LARGE SCALE GENOMIC DNA]</scope>
    <source>
        <strain evidence="2">DCMOUH0018B</strain>
    </source>
</reference>
<dbReference type="InterPro" id="IPR010033">
    <property type="entry name" value="HAD_SF_ppase_IIIC"/>
</dbReference>
<gene>
    <name evidence="3" type="ORF">DW228_15465</name>
    <name evidence="2" type="ORF">EE52_0211920</name>
</gene>
<dbReference type="SUPFAM" id="SSF56784">
    <property type="entry name" value="HAD-like"/>
    <property type="match status" value="1"/>
</dbReference>
<evidence type="ECO:0000313" key="2">
    <source>
        <dbReference type="EMBL" id="KFX74523.1"/>
    </source>
</evidence>